<dbReference type="Proteomes" id="UP000193978">
    <property type="component" value="Chromosome"/>
</dbReference>
<dbReference type="InterPro" id="IPR010642">
    <property type="entry name" value="Invasion_prot_B"/>
</dbReference>
<dbReference type="InterPro" id="IPR038696">
    <property type="entry name" value="IalB_sf"/>
</dbReference>
<accession>A0A1W6N044</accession>
<dbReference type="AlphaFoldDB" id="A0A1W6N044"/>
<organism evidence="1 2">
    <name type="scientific">Methylocystis bryophila</name>
    <dbReference type="NCBI Taxonomy" id="655015"/>
    <lineage>
        <taxon>Bacteria</taxon>
        <taxon>Pseudomonadati</taxon>
        <taxon>Pseudomonadota</taxon>
        <taxon>Alphaproteobacteria</taxon>
        <taxon>Hyphomicrobiales</taxon>
        <taxon>Methylocystaceae</taxon>
        <taxon>Methylocystis</taxon>
    </lineage>
</organism>
<dbReference type="STRING" id="655015.B1812_21180"/>
<name>A0A1W6N044_9HYPH</name>
<evidence type="ECO:0000313" key="1">
    <source>
        <dbReference type="EMBL" id="ARN83173.1"/>
    </source>
</evidence>
<protein>
    <submittedName>
        <fullName evidence="1">Invasion associated locus B family protein</fullName>
    </submittedName>
</protein>
<dbReference type="RefSeq" id="WP_085773328.1">
    <property type="nucleotide sequence ID" value="NZ_AP027149.1"/>
</dbReference>
<evidence type="ECO:0000313" key="2">
    <source>
        <dbReference type="Proteomes" id="UP000193978"/>
    </source>
</evidence>
<dbReference type="OrthoDB" id="8454302at2"/>
<dbReference type="EMBL" id="CP019948">
    <property type="protein sequence ID" value="ARN83173.1"/>
    <property type="molecule type" value="Genomic_DNA"/>
</dbReference>
<keyword evidence="2" id="KW-1185">Reference proteome</keyword>
<reference evidence="1 2" key="1">
    <citation type="submission" date="2017-02" db="EMBL/GenBank/DDBJ databases">
        <authorList>
            <person name="Peterson S.W."/>
        </authorList>
    </citation>
    <scope>NUCLEOTIDE SEQUENCE [LARGE SCALE GENOMIC DNA]</scope>
    <source>
        <strain evidence="1 2">S285</strain>
    </source>
</reference>
<proteinExistence type="predicted"/>
<sequence>MLAFGAARRRPFPRRLGSAAGAMLFASAFAIMLAAGSLQPALAEDFKGKFGDWDLRCETPPGASKQQCALVQRVSAEDVPGLNLIVLVMKLNEGKQRLMRIIAPLGVLLPTGLGLMIDETKIGNTGFARCNTHGCIAEAILDDKLIDQLKAGKTATFIVHETPEKGVGLPIALSGFKEGFVKLP</sequence>
<dbReference type="Pfam" id="PF06776">
    <property type="entry name" value="IalB"/>
    <property type="match status" value="1"/>
</dbReference>
<gene>
    <name evidence="1" type="ORF">B1812_21180</name>
</gene>
<dbReference type="Gene3D" id="2.60.40.1880">
    <property type="entry name" value="Invasion associated locus B (IalB) protein"/>
    <property type="match status" value="1"/>
</dbReference>
<dbReference type="KEGG" id="mbry:B1812_21180"/>